<gene>
    <name evidence="1" type="ORF">BaRGS_00024026</name>
</gene>
<dbReference type="AlphaFoldDB" id="A0ABD0KCD2"/>
<sequence>MTSDLGTEAPNKKVKIILSASLNPCVTLVTGGEPTGQVMNRTAFGPTLNDPAMVQLIIHGFDMSDRRLTRAIDTFYYFVDWSSASEHRVLLRLLSKNTPDMTDVILDFPSPCSLIFI</sequence>
<evidence type="ECO:0000313" key="1">
    <source>
        <dbReference type="EMBL" id="KAK7484741.1"/>
    </source>
</evidence>
<reference evidence="1 2" key="1">
    <citation type="journal article" date="2023" name="Sci. Data">
        <title>Genome assembly of the Korean intertidal mud-creeper Batillaria attramentaria.</title>
        <authorList>
            <person name="Patra A.K."/>
            <person name="Ho P.T."/>
            <person name="Jun S."/>
            <person name="Lee S.J."/>
            <person name="Kim Y."/>
            <person name="Won Y.J."/>
        </authorList>
    </citation>
    <scope>NUCLEOTIDE SEQUENCE [LARGE SCALE GENOMIC DNA]</scope>
    <source>
        <strain evidence="1">Wonlab-2016</strain>
    </source>
</reference>
<protein>
    <submittedName>
        <fullName evidence="1">Uncharacterized protein</fullName>
    </submittedName>
</protein>
<dbReference type="Proteomes" id="UP001519460">
    <property type="component" value="Unassembled WGS sequence"/>
</dbReference>
<evidence type="ECO:0000313" key="2">
    <source>
        <dbReference type="Proteomes" id="UP001519460"/>
    </source>
</evidence>
<keyword evidence="2" id="KW-1185">Reference proteome</keyword>
<accession>A0ABD0KCD2</accession>
<name>A0ABD0KCD2_9CAEN</name>
<proteinExistence type="predicted"/>
<organism evidence="1 2">
    <name type="scientific">Batillaria attramentaria</name>
    <dbReference type="NCBI Taxonomy" id="370345"/>
    <lineage>
        <taxon>Eukaryota</taxon>
        <taxon>Metazoa</taxon>
        <taxon>Spiralia</taxon>
        <taxon>Lophotrochozoa</taxon>
        <taxon>Mollusca</taxon>
        <taxon>Gastropoda</taxon>
        <taxon>Caenogastropoda</taxon>
        <taxon>Sorbeoconcha</taxon>
        <taxon>Cerithioidea</taxon>
        <taxon>Batillariidae</taxon>
        <taxon>Batillaria</taxon>
    </lineage>
</organism>
<dbReference type="EMBL" id="JACVVK020000205">
    <property type="protein sequence ID" value="KAK7484741.1"/>
    <property type="molecule type" value="Genomic_DNA"/>
</dbReference>
<comment type="caution">
    <text evidence="1">The sequence shown here is derived from an EMBL/GenBank/DDBJ whole genome shotgun (WGS) entry which is preliminary data.</text>
</comment>